<sequence>MSDVRTGFVLGYHGCDASVAEAIFAGGSIKPSAEKYDWLGPGAYFWEGDPKRALEWAEDRVARGKFTNAAVVGAIIDLGHCLDLTKRSDLELLKDAFASLESAFRKAGEPLPENHDPKKGGTGDKLLRFRDCAVIEHLHQNIDAVAKEAAIKGDVPAVPSFDTVRGLFVEGGELYPGGGFHSRNHTQIAVRQEKSILGYFRPRN</sequence>
<organism evidence="1 2">
    <name type="scientific">Mesorhizobium captivum</name>
    <dbReference type="NCBI Taxonomy" id="3072319"/>
    <lineage>
        <taxon>Bacteria</taxon>
        <taxon>Pseudomonadati</taxon>
        <taxon>Pseudomonadota</taxon>
        <taxon>Alphaproteobacteria</taxon>
        <taxon>Hyphomicrobiales</taxon>
        <taxon>Phyllobacteriaceae</taxon>
        <taxon>Mesorhizobium</taxon>
    </lineage>
</organism>
<dbReference type="Proteomes" id="UP001271249">
    <property type="component" value="Unassembled WGS sequence"/>
</dbReference>
<dbReference type="SUPFAM" id="SSF56399">
    <property type="entry name" value="ADP-ribosylation"/>
    <property type="match status" value="1"/>
</dbReference>
<accession>A0ABU4Z4L0</accession>
<reference evidence="1 2" key="1">
    <citation type="submission" date="2023-08" db="EMBL/GenBank/DDBJ databases">
        <title>Implementing the SeqCode for naming new Mesorhizobium species isolated from Vachellia karroo root nodules.</title>
        <authorList>
            <person name="Van Lill M."/>
        </authorList>
    </citation>
    <scope>NUCLEOTIDE SEQUENCE [LARGE SCALE GENOMIC DNA]</scope>
    <source>
        <strain evidence="1 2">VK22B</strain>
    </source>
</reference>
<comment type="caution">
    <text evidence="1">The sequence shown here is derived from an EMBL/GenBank/DDBJ whole genome shotgun (WGS) entry which is preliminary data.</text>
</comment>
<gene>
    <name evidence="1" type="ORF">RFN29_21710</name>
</gene>
<name>A0ABU4Z4L0_9HYPH</name>
<dbReference type="RefSeq" id="WP_320228059.1">
    <property type="nucleotide sequence ID" value="NZ_JAVIJC010000024.1"/>
</dbReference>
<proteinExistence type="predicted"/>
<protein>
    <recommendedName>
        <fullName evidence="3">DUF3990 domain-containing protein</fullName>
    </recommendedName>
</protein>
<keyword evidence="2" id="KW-1185">Reference proteome</keyword>
<evidence type="ECO:0008006" key="3">
    <source>
        <dbReference type="Google" id="ProtNLM"/>
    </source>
</evidence>
<dbReference type="EMBL" id="JAVIJC010000024">
    <property type="protein sequence ID" value="MDX8494187.1"/>
    <property type="molecule type" value="Genomic_DNA"/>
</dbReference>
<evidence type="ECO:0000313" key="2">
    <source>
        <dbReference type="Proteomes" id="UP001271249"/>
    </source>
</evidence>
<evidence type="ECO:0000313" key="1">
    <source>
        <dbReference type="EMBL" id="MDX8494187.1"/>
    </source>
</evidence>